<feature type="compositionally biased region" description="Basic and acidic residues" evidence="1">
    <location>
        <begin position="628"/>
        <end position="653"/>
    </location>
</feature>
<protein>
    <submittedName>
        <fullName evidence="2">Uncharacterized protein</fullName>
    </submittedName>
</protein>
<keyword evidence="3" id="KW-1185">Reference proteome</keyword>
<dbReference type="EMBL" id="JBBHLL010000476">
    <property type="protein sequence ID" value="KAK7802126.1"/>
    <property type="molecule type" value="Genomic_DNA"/>
</dbReference>
<feature type="compositionally biased region" description="Basic and acidic residues" evidence="1">
    <location>
        <begin position="592"/>
        <end position="602"/>
    </location>
</feature>
<name>A0AAW0HL08_MYOGA</name>
<reference evidence="2 3" key="1">
    <citation type="journal article" date="2023" name="bioRxiv">
        <title>Conserved and derived expression patterns and positive selection on dental genes reveal complex evolutionary context of ever-growing rodent molars.</title>
        <authorList>
            <person name="Calamari Z.T."/>
            <person name="Song A."/>
            <person name="Cohen E."/>
            <person name="Akter M."/>
            <person name="Roy R.D."/>
            <person name="Hallikas O."/>
            <person name="Christensen M.M."/>
            <person name="Li P."/>
            <person name="Marangoni P."/>
            <person name="Jernvall J."/>
            <person name="Klein O.D."/>
        </authorList>
    </citation>
    <scope>NUCLEOTIDE SEQUENCE [LARGE SCALE GENOMIC DNA]</scope>
    <source>
        <strain evidence="2">V071</strain>
    </source>
</reference>
<proteinExistence type="predicted"/>
<dbReference type="AlphaFoldDB" id="A0AAW0HL08"/>
<gene>
    <name evidence="2" type="ORF">U0070_017460</name>
</gene>
<feature type="region of interest" description="Disordered" evidence="1">
    <location>
        <begin position="580"/>
        <end position="747"/>
    </location>
</feature>
<evidence type="ECO:0000313" key="3">
    <source>
        <dbReference type="Proteomes" id="UP001488838"/>
    </source>
</evidence>
<dbReference type="Proteomes" id="UP001488838">
    <property type="component" value="Unassembled WGS sequence"/>
</dbReference>
<accession>A0AAW0HL08</accession>
<comment type="caution">
    <text evidence="2">The sequence shown here is derived from an EMBL/GenBank/DDBJ whole genome shotgun (WGS) entry which is preliminary data.</text>
</comment>
<sequence>MPWTGFLGRGWAEAEVQGLGVPPPLGVGARGCGRVWALSPSQGRQLGKVQFRPVHACGAALRKRPDEHLSKVVQGPQCILARSVGPHLGVGRQLHSGGAALHTLGTDATQILAALAQPQGASYRKGSHLSSNAASLSHLPTVHCTALKTGHSLCLNTHHYLTGYSRTEATHALPVQEGSLLRQCPHHIVPRRDLGQRVQISIGPDDPGCVITQGHKHSLGQSLIPVPLSLDGHFATSKSTTPDKLFRDRQAEDAIARSRVAHPALCKLTRIEARVQRLNTHGPAPSSCPVTPQQCPSLGSIGKQLTKKRGEDESQVQQQQFDQLFKSSAARAGHGGAHLQPATQGQRQADLYTQDMVERGVDDLPLVISGEQLHPIGAPSQSCNAGFVNTSDIKSPKLWVTTEHKERRGLNRDRGLLNTDPCVPTAWTHSYKQHRLLIGLLKPDRLCAKQQRSNTTFNSRGGPKRVALDANQLEHQWRNSSMAGTYSDAKENKTYFKVVLLHLVEVPTVQVEHADAAAHRNVVPVGIQSCEVDQNRAKAPLDLCGNGIEEIWTPKPAAWRWWANGRVPAEGWRDRTERNVNLQPGAWSPPREGCRVGQERRSKGSWGAAAAPGSARTLRRPVPGTDAGCDRRAARGGCQRDGDATAETRRAETGRGGSARRRNGAGPTSGTSAVSRTRQRAPGLTSRSSPSGLVNPASPEEAGCTPGRRGCREPVAWATGWASESSSDSSESLSDRATSVGRPVKRK</sequence>
<feature type="compositionally biased region" description="Low complexity" evidence="1">
    <location>
        <begin position="723"/>
        <end position="732"/>
    </location>
</feature>
<evidence type="ECO:0000313" key="2">
    <source>
        <dbReference type="EMBL" id="KAK7802126.1"/>
    </source>
</evidence>
<evidence type="ECO:0000256" key="1">
    <source>
        <dbReference type="SAM" id="MobiDB-lite"/>
    </source>
</evidence>
<feature type="compositionally biased region" description="Low complexity" evidence="1">
    <location>
        <begin position="604"/>
        <end position="615"/>
    </location>
</feature>
<organism evidence="2 3">
    <name type="scientific">Myodes glareolus</name>
    <name type="common">Bank vole</name>
    <name type="synonym">Clethrionomys glareolus</name>
    <dbReference type="NCBI Taxonomy" id="447135"/>
    <lineage>
        <taxon>Eukaryota</taxon>
        <taxon>Metazoa</taxon>
        <taxon>Chordata</taxon>
        <taxon>Craniata</taxon>
        <taxon>Vertebrata</taxon>
        <taxon>Euteleostomi</taxon>
        <taxon>Mammalia</taxon>
        <taxon>Eutheria</taxon>
        <taxon>Euarchontoglires</taxon>
        <taxon>Glires</taxon>
        <taxon>Rodentia</taxon>
        <taxon>Myomorpha</taxon>
        <taxon>Muroidea</taxon>
        <taxon>Cricetidae</taxon>
        <taxon>Arvicolinae</taxon>
        <taxon>Myodes</taxon>
    </lineage>
</organism>